<dbReference type="STRING" id="870435.A0A0C3PXH9"/>
<keyword evidence="4" id="KW-1185">Reference proteome</keyword>
<keyword evidence="2" id="KW-0472">Membrane</keyword>
<proteinExistence type="predicted"/>
<dbReference type="AlphaFoldDB" id="A0A0C3PXH9"/>
<accession>A0A0C3PXH9</accession>
<keyword evidence="2" id="KW-1133">Transmembrane helix</keyword>
<feature type="transmembrane region" description="Helical" evidence="2">
    <location>
        <begin position="142"/>
        <end position="162"/>
    </location>
</feature>
<keyword evidence="2" id="KW-0812">Transmembrane</keyword>
<evidence type="ECO:0000313" key="4">
    <source>
        <dbReference type="Proteomes" id="UP000054217"/>
    </source>
</evidence>
<evidence type="ECO:0000313" key="3">
    <source>
        <dbReference type="EMBL" id="KIO13689.1"/>
    </source>
</evidence>
<gene>
    <name evidence="3" type="ORF">M404DRAFT_993232</name>
</gene>
<dbReference type="InParanoid" id="A0A0C3PXH9"/>
<protein>
    <submittedName>
        <fullName evidence="3">Uncharacterized protein</fullName>
    </submittedName>
</protein>
<evidence type="ECO:0000256" key="1">
    <source>
        <dbReference type="SAM" id="MobiDB-lite"/>
    </source>
</evidence>
<dbReference type="HOGENOM" id="CLU_630230_0_0_1"/>
<name>A0A0C3PXH9_PISTI</name>
<organism evidence="3 4">
    <name type="scientific">Pisolithus tinctorius Marx 270</name>
    <dbReference type="NCBI Taxonomy" id="870435"/>
    <lineage>
        <taxon>Eukaryota</taxon>
        <taxon>Fungi</taxon>
        <taxon>Dikarya</taxon>
        <taxon>Basidiomycota</taxon>
        <taxon>Agaricomycotina</taxon>
        <taxon>Agaricomycetes</taxon>
        <taxon>Agaricomycetidae</taxon>
        <taxon>Boletales</taxon>
        <taxon>Sclerodermatineae</taxon>
        <taxon>Pisolithaceae</taxon>
        <taxon>Pisolithus</taxon>
    </lineage>
</organism>
<dbReference type="EMBL" id="KN831946">
    <property type="protein sequence ID" value="KIO13689.1"/>
    <property type="molecule type" value="Genomic_DNA"/>
</dbReference>
<reference evidence="3 4" key="1">
    <citation type="submission" date="2014-04" db="EMBL/GenBank/DDBJ databases">
        <authorList>
            <consortium name="DOE Joint Genome Institute"/>
            <person name="Kuo A."/>
            <person name="Kohler A."/>
            <person name="Costa M.D."/>
            <person name="Nagy L.G."/>
            <person name="Floudas D."/>
            <person name="Copeland A."/>
            <person name="Barry K.W."/>
            <person name="Cichocki N."/>
            <person name="Veneault-Fourrey C."/>
            <person name="LaButti K."/>
            <person name="Lindquist E.A."/>
            <person name="Lipzen A."/>
            <person name="Lundell T."/>
            <person name="Morin E."/>
            <person name="Murat C."/>
            <person name="Sun H."/>
            <person name="Tunlid A."/>
            <person name="Henrissat B."/>
            <person name="Grigoriev I.V."/>
            <person name="Hibbett D.S."/>
            <person name="Martin F."/>
            <person name="Nordberg H.P."/>
            <person name="Cantor M.N."/>
            <person name="Hua S.X."/>
        </authorList>
    </citation>
    <scope>NUCLEOTIDE SEQUENCE [LARGE SCALE GENOMIC DNA]</scope>
    <source>
        <strain evidence="3 4">Marx 270</strain>
    </source>
</reference>
<evidence type="ECO:0000256" key="2">
    <source>
        <dbReference type="SAM" id="Phobius"/>
    </source>
</evidence>
<dbReference type="OrthoDB" id="2983908at2759"/>
<sequence length="435" mass="46872">MAVAKEILTVRSDGENALSCLGENGERCDQQTSSHSRRDALEEEDAANFQNHDSNLMLSSPSDEISLNVLPSCTAGSQVNAATPHAIPTFAWLPPWKLLNFTEVPGRPLSHVPETPGGLNSTCIPQPVPQTYAEARGTPTEIVIWVSVLSSIVFLVTAIRVIMQRRRAKASVASPGTFERSTTIESGVLDSSPVFGGRDRYTLSLKSSNSRLLAWSQYQPKIAKPEPHSQGEVVHRFSLPLCTNYPLTGVGNLTPRNHGNAIPLQPPRSTATDAVLKFPVITNPALLYARSTNYSQVGREIGLAVSTRDSEEPRQSVPSVHSTILPAPPALVSDTTSRVFPLATNLRPNGVGRARIKAAYYAPGAHPPAPTGSRCFTNVTGGVGNHTANRQPNDTDEVRASTWLDVWRKEGDLAQAQTSMGGTPPRKRSAEEKAV</sequence>
<feature type="region of interest" description="Disordered" evidence="1">
    <location>
        <begin position="410"/>
        <end position="435"/>
    </location>
</feature>
<reference evidence="4" key="2">
    <citation type="submission" date="2015-01" db="EMBL/GenBank/DDBJ databases">
        <title>Evolutionary Origins and Diversification of the Mycorrhizal Mutualists.</title>
        <authorList>
            <consortium name="DOE Joint Genome Institute"/>
            <consortium name="Mycorrhizal Genomics Consortium"/>
            <person name="Kohler A."/>
            <person name="Kuo A."/>
            <person name="Nagy L.G."/>
            <person name="Floudas D."/>
            <person name="Copeland A."/>
            <person name="Barry K.W."/>
            <person name="Cichocki N."/>
            <person name="Veneault-Fourrey C."/>
            <person name="LaButti K."/>
            <person name="Lindquist E.A."/>
            <person name="Lipzen A."/>
            <person name="Lundell T."/>
            <person name="Morin E."/>
            <person name="Murat C."/>
            <person name="Riley R."/>
            <person name="Ohm R."/>
            <person name="Sun H."/>
            <person name="Tunlid A."/>
            <person name="Henrissat B."/>
            <person name="Grigoriev I.V."/>
            <person name="Hibbett D.S."/>
            <person name="Martin F."/>
        </authorList>
    </citation>
    <scope>NUCLEOTIDE SEQUENCE [LARGE SCALE GENOMIC DNA]</scope>
    <source>
        <strain evidence="4">Marx 270</strain>
    </source>
</reference>
<dbReference type="Proteomes" id="UP000054217">
    <property type="component" value="Unassembled WGS sequence"/>
</dbReference>